<feature type="coiled-coil region" evidence="1">
    <location>
        <begin position="311"/>
        <end position="338"/>
    </location>
</feature>
<evidence type="ECO:0000256" key="1">
    <source>
        <dbReference type="SAM" id="Coils"/>
    </source>
</evidence>
<name>A0A3P6TMD8_DIBLA</name>
<feature type="coiled-coil region" evidence="1">
    <location>
        <begin position="72"/>
        <end position="120"/>
    </location>
</feature>
<dbReference type="EMBL" id="UYRU01043475">
    <property type="protein sequence ID" value="VDK82195.1"/>
    <property type="molecule type" value="Genomic_DNA"/>
</dbReference>
<protein>
    <submittedName>
        <fullName evidence="2">Uncharacterized protein</fullName>
    </submittedName>
</protein>
<reference evidence="2 3" key="1">
    <citation type="submission" date="2018-11" db="EMBL/GenBank/DDBJ databases">
        <authorList>
            <consortium name="Pathogen Informatics"/>
        </authorList>
    </citation>
    <scope>NUCLEOTIDE SEQUENCE [LARGE SCALE GENOMIC DNA]</scope>
</reference>
<evidence type="ECO:0000313" key="2">
    <source>
        <dbReference type="EMBL" id="VDK82195.1"/>
    </source>
</evidence>
<dbReference type="AlphaFoldDB" id="A0A3P6TMD8"/>
<gene>
    <name evidence="2" type="ORF">DILT_LOCUS3317</name>
</gene>
<accession>A0A3P6TMD8</accession>
<keyword evidence="1" id="KW-0175">Coiled coil</keyword>
<feature type="coiled-coil region" evidence="1">
    <location>
        <begin position="192"/>
        <end position="270"/>
    </location>
</feature>
<evidence type="ECO:0000313" key="3">
    <source>
        <dbReference type="Proteomes" id="UP000281553"/>
    </source>
</evidence>
<dbReference type="OrthoDB" id="6351660at2759"/>
<sequence length="351" mass="40419">MKVAKLSQPSVLSTSDGGNLADLDLQRRVQLLEASVREQSETAIRQTSRYHEALRESEAWRLKFTELQSVFQAKLKKRDETHQNEKEDLEGRLGELEQTLETRNEQIKELTKAVKFLKKRITRSPDVLQRKSIVKPEAEAVDKEVKNQDVMASFTEETRSSLRADVEAKILPFLQKNDNAAPLSTAPEAAPLTQQRSEIEGLQAKLAHKEAALKDLRQKMEEIDEENKVLKAELVRRKNLRVMTVDPNLVRELNHKVRKLEEENSRFKNAAEKPYEDTLSLLKIASGTTVSREKTETTDTEENRLSGWRLRKRLEGELKQTQDRFDASQREIEILRTKLARAQRCLQAAEE</sequence>
<organism evidence="2 3">
    <name type="scientific">Dibothriocephalus latus</name>
    <name type="common">Fish tapeworm</name>
    <name type="synonym">Diphyllobothrium latum</name>
    <dbReference type="NCBI Taxonomy" id="60516"/>
    <lineage>
        <taxon>Eukaryota</taxon>
        <taxon>Metazoa</taxon>
        <taxon>Spiralia</taxon>
        <taxon>Lophotrochozoa</taxon>
        <taxon>Platyhelminthes</taxon>
        <taxon>Cestoda</taxon>
        <taxon>Eucestoda</taxon>
        <taxon>Diphyllobothriidea</taxon>
        <taxon>Diphyllobothriidae</taxon>
        <taxon>Dibothriocephalus</taxon>
    </lineage>
</organism>
<dbReference type="Proteomes" id="UP000281553">
    <property type="component" value="Unassembled WGS sequence"/>
</dbReference>
<keyword evidence="3" id="KW-1185">Reference proteome</keyword>
<proteinExistence type="predicted"/>